<comment type="subunit">
    <text evidence="9">The complex is composed of six subunits: RnfA, RnfB, RnfC, RnfD, RnfE and RnfG.</text>
</comment>
<feature type="transmembrane region" description="Helical" evidence="9">
    <location>
        <begin position="99"/>
        <end position="117"/>
    </location>
</feature>
<keyword evidence="3 9" id="KW-0997">Cell inner membrane</keyword>
<evidence type="ECO:0000256" key="1">
    <source>
        <dbReference type="ARBA" id="ARBA00004127"/>
    </source>
</evidence>
<organism evidence="10">
    <name type="scientific">uncultured Thiotrichaceae bacterium</name>
    <dbReference type="NCBI Taxonomy" id="298394"/>
    <lineage>
        <taxon>Bacteria</taxon>
        <taxon>Pseudomonadati</taxon>
        <taxon>Pseudomonadota</taxon>
        <taxon>Gammaproteobacteria</taxon>
        <taxon>Thiotrichales</taxon>
        <taxon>Thiotrichaceae</taxon>
        <taxon>environmental samples</taxon>
    </lineage>
</organism>
<evidence type="ECO:0000256" key="8">
    <source>
        <dbReference type="ARBA" id="ARBA00023136"/>
    </source>
</evidence>
<gene>
    <name evidence="9" type="primary">rnfE</name>
    <name evidence="10" type="ORF">HELGO_WM18640</name>
</gene>
<proteinExistence type="inferred from homology"/>
<evidence type="ECO:0000256" key="3">
    <source>
        <dbReference type="ARBA" id="ARBA00022519"/>
    </source>
</evidence>
<dbReference type="GO" id="GO:0022900">
    <property type="term" value="P:electron transport chain"/>
    <property type="evidence" value="ECO:0007669"/>
    <property type="project" value="UniProtKB-UniRule"/>
</dbReference>
<evidence type="ECO:0000256" key="9">
    <source>
        <dbReference type="HAMAP-Rule" id="MF_00478"/>
    </source>
</evidence>
<dbReference type="AlphaFoldDB" id="A0A6S6TRH9"/>
<keyword evidence="6 9" id="KW-0249">Electron transport</keyword>
<feature type="transmembrane region" description="Helical" evidence="9">
    <location>
        <begin position="40"/>
        <end position="61"/>
    </location>
</feature>
<dbReference type="GO" id="GO:0005886">
    <property type="term" value="C:plasma membrane"/>
    <property type="evidence" value="ECO:0007669"/>
    <property type="project" value="UniProtKB-SubCell"/>
</dbReference>
<keyword evidence="8 9" id="KW-0472">Membrane</keyword>
<dbReference type="NCBIfam" id="NF009070">
    <property type="entry name" value="PRK12405.1"/>
    <property type="match status" value="1"/>
</dbReference>
<dbReference type="GO" id="GO:0012505">
    <property type="term" value="C:endomembrane system"/>
    <property type="evidence" value="ECO:0007669"/>
    <property type="project" value="UniProtKB-SubCell"/>
</dbReference>
<dbReference type="InterPro" id="IPR003667">
    <property type="entry name" value="NqrDE/RnfAE"/>
</dbReference>
<dbReference type="EC" id="7.-.-.-" evidence="9"/>
<dbReference type="Pfam" id="PF02508">
    <property type="entry name" value="Rnf-Nqr"/>
    <property type="match status" value="1"/>
</dbReference>
<comment type="function">
    <text evidence="9">Part of a membrane-bound complex that couples electron transfer with translocation of ions across the membrane.</text>
</comment>
<accession>A0A6S6TRH9</accession>
<feature type="transmembrane region" description="Helical" evidence="9">
    <location>
        <begin position="73"/>
        <end position="93"/>
    </location>
</feature>
<protein>
    <recommendedName>
        <fullName evidence="9">Ion-translocating oxidoreductase complex subunit E</fullName>
        <ecNumber evidence="9">7.-.-.-</ecNumber>
    </recommendedName>
    <alternativeName>
        <fullName evidence="9">Rnf electron transport complex subunit E</fullName>
    </alternativeName>
</protein>
<dbReference type="PANTHER" id="PTHR30586">
    <property type="entry name" value="ELECTRON TRANSPORT COMPLEX PROTEIN RNFE"/>
    <property type="match status" value="1"/>
</dbReference>
<comment type="subcellular location">
    <subcellularLocation>
        <location evidence="9">Cell inner membrane</location>
        <topology evidence="9">Multi-pass membrane protein</topology>
    </subcellularLocation>
    <subcellularLocation>
        <location evidence="1">Endomembrane system</location>
        <topology evidence="1">Multi-pass membrane protein</topology>
    </subcellularLocation>
</comment>
<evidence type="ECO:0000256" key="6">
    <source>
        <dbReference type="ARBA" id="ARBA00022982"/>
    </source>
</evidence>
<dbReference type="EMBL" id="CACVAY010000091">
    <property type="protein sequence ID" value="CAA6819240.1"/>
    <property type="molecule type" value="Genomic_DNA"/>
</dbReference>
<dbReference type="HAMAP" id="MF_00478">
    <property type="entry name" value="RsxE_RnfE"/>
    <property type="match status" value="1"/>
</dbReference>
<evidence type="ECO:0000256" key="4">
    <source>
        <dbReference type="ARBA" id="ARBA00022692"/>
    </source>
</evidence>
<feature type="transmembrane region" description="Helical" evidence="9">
    <location>
        <begin position="129"/>
        <end position="150"/>
    </location>
</feature>
<evidence type="ECO:0000256" key="5">
    <source>
        <dbReference type="ARBA" id="ARBA00022967"/>
    </source>
</evidence>
<keyword evidence="7 9" id="KW-1133">Transmembrane helix</keyword>
<name>A0A6S6TRH9_9GAMM</name>
<keyword evidence="4 9" id="KW-0812">Transmembrane</keyword>
<keyword evidence="2 9" id="KW-0813">Transport</keyword>
<reference evidence="10" key="1">
    <citation type="submission" date="2020-01" db="EMBL/GenBank/DDBJ databases">
        <authorList>
            <person name="Meier V. D."/>
            <person name="Meier V D."/>
        </authorList>
    </citation>
    <scope>NUCLEOTIDE SEQUENCE</scope>
    <source>
        <strain evidence="10">HLG_WM_MAG_07</strain>
    </source>
</reference>
<feature type="transmembrane region" description="Helical" evidence="9">
    <location>
        <begin position="184"/>
        <end position="204"/>
    </location>
</feature>
<sequence length="230" mass="24947">MADVDYRKITSNGLWTNNPGLVQLLGLCPLMAVTNNTINGLGLGIATILTLVFSSTGISIFRKMISDEIRLPVFVLIIAATVTAIELIMHAYFFELYHILGIFIPLIVTNCIIIGRAEAFAVKNSPPAAFWDALMMGIGFALVLIALGAMRELFAQGTLLDQAHLMFGESASGLTIHLIDDYKGFLLAALPPGAFIGLGLLLAIKNWIDLRYAEKAKQKKIQSNLSPQNA</sequence>
<keyword evidence="9" id="KW-1003">Cell membrane</keyword>
<evidence type="ECO:0000313" key="10">
    <source>
        <dbReference type="EMBL" id="CAA6819240.1"/>
    </source>
</evidence>
<evidence type="ECO:0000256" key="2">
    <source>
        <dbReference type="ARBA" id="ARBA00022448"/>
    </source>
</evidence>
<dbReference type="InterPro" id="IPR010968">
    <property type="entry name" value="RnfE"/>
</dbReference>
<evidence type="ECO:0000256" key="7">
    <source>
        <dbReference type="ARBA" id="ARBA00022989"/>
    </source>
</evidence>
<dbReference type="PIRSF" id="PIRSF006102">
    <property type="entry name" value="NQR_DE"/>
    <property type="match status" value="1"/>
</dbReference>
<keyword evidence="5 9" id="KW-1278">Translocase</keyword>
<comment type="similarity">
    <text evidence="9">Belongs to the NqrDE/RnfAE family.</text>
</comment>
<dbReference type="PANTHER" id="PTHR30586:SF0">
    <property type="entry name" value="ION-TRANSLOCATING OXIDOREDUCTASE COMPLEX SUBUNIT E"/>
    <property type="match status" value="1"/>
</dbReference>
<dbReference type="NCBIfam" id="TIGR01948">
    <property type="entry name" value="rnfE"/>
    <property type="match status" value="1"/>
</dbReference>